<name>A0A3P1VFM7_9STRE</name>
<keyword evidence="2" id="KW-1185">Reference proteome</keyword>
<dbReference type="AlphaFoldDB" id="A0A3P1VFM7"/>
<dbReference type="Gene3D" id="3.30.460.10">
    <property type="entry name" value="Beta Polymerase, domain 2"/>
    <property type="match status" value="1"/>
</dbReference>
<proteinExistence type="predicted"/>
<evidence type="ECO:0000313" key="2">
    <source>
        <dbReference type="Proteomes" id="UP000281771"/>
    </source>
</evidence>
<reference evidence="1 2" key="1">
    <citation type="submission" date="2018-11" db="EMBL/GenBank/DDBJ databases">
        <title>Genomes From Bacteria Associated with the Canine Oral Cavity: a Test Case for Automated Genome-Based Taxonomic Assignment.</title>
        <authorList>
            <person name="Coil D.A."/>
            <person name="Jospin G."/>
            <person name="Darling A.E."/>
            <person name="Wallis C."/>
            <person name="Davis I.J."/>
            <person name="Harris S."/>
            <person name="Eisen J.A."/>
            <person name="Holcombe L.J."/>
            <person name="O'Flynn C."/>
        </authorList>
    </citation>
    <scope>NUCLEOTIDE SEQUENCE [LARGE SCALE GENOMIC DNA]</scope>
    <source>
        <strain evidence="1 2">OH4621_COT-116</strain>
    </source>
</reference>
<dbReference type="InterPro" id="IPR007344">
    <property type="entry name" value="GrpB/CoaE"/>
</dbReference>
<dbReference type="RefSeq" id="WP_124775230.1">
    <property type="nucleotide sequence ID" value="NZ_RQZA01000001.1"/>
</dbReference>
<dbReference type="InterPro" id="IPR043519">
    <property type="entry name" value="NT_sf"/>
</dbReference>
<comment type="caution">
    <text evidence="1">The sequence shown here is derived from an EMBL/GenBank/DDBJ whole genome shotgun (WGS) entry which is preliminary data.</text>
</comment>
<dbReference type="PANTHER" id="PTHR34822">
    <property type="entry name" value="GRPB DOMAIN PROTEIN (AFU_ORTHOLOGUE AFUA_1G01530)"/>
    <property type="match status" value="1"/>
</dbReference>
<gene>
    <name evidence="1" type="ORF">EII38_00755</name>
</gene>
<dbReference type="PANTHER" id="PTHR34822:SF1">
    <property type="entry name" value="GRPB FAMILY PROTEIN"/>
    <property type="match status" value="1"/>
</dbReference>
<protein>
    <submittedName>
        <fullName evidence="1">GrpB family protein</fullName>
    </submittedName>
</protein>
<dbReference type="Pfam" id="PF04229">
    <property type="entry name" value="GrpB"/>
    <property type="match status" value="1"/>
</dbReference>
<evidence type="ECO:0000313" key="1">
    <source>
        <dbReference type="EMBL" id="RRD32295.1"/>
    </source>
</evidence>
<sequence length="190" mass="22553">MNKQLEEMTLEELWQLFPIFLVEHRSEWADWYQEESHSLYSQLPEGLVKRISHVGSTAIPSIWAKNIVDILLEVASKEDLTIVVDILKEKGWRVMYQESNQSSLNKGYTEDGFADRVFHLHLRLVGDHDELYFRDYLLDHPDIAKDYEEMKLSLWKTFEHDRNSYTNAKTTFIKKYTQLAKKAYEGRYGK</sequence>
<dbReference type="SUPFAM" id="SSF81301">
    <property type="entry name" value="Nucleotidyltransferase"/>
    <property type="match status" value="1"/>
</dbReference>
<dbReference type="Proteomes" id="UP000281771">
    <property type="component" value="Unassembled WGS sequence"/>
</dbReference>
<accession>A0A3P1VFM7</accession>
<organism evidence="1 2">
    <name type="scientific">Streptococcus minor</name>
    <dbReference type="NCBI Taxonomy" id="229549"/>
    <lineage>
        <taxon>Bacteria</taxon>
        <taxon>Bacillati</taxon>
        <taxon>Bacillota</taxon>
        <taxon>Bacilli</taxon>
        <taxon>Lactobacillales</taxon>
        <taxon>Streptococcaceae</taxon>
        <taxon>Streptococcus</taxon>
    </lineage>
</organism>
<dbReference type="EMBL" id="RQZA01000001">
    <property type="protein sequence ID" value="RRD32295.1"/>
    <property type="molecule type" value="Genomic_DNA"/>
</dbReference>
<dbReference type="STRING" id="1123309.GCA_000377005_01376"/>